<dbReference type="Gene3D" id="3.40.50.11270">
    <property type="match status" value="1"/>
</dbReference>
<gene>
    <name evidence="6" type="ORF">S01H1_49012</name>
</gene>
<dbReference type="GO" id="GO:0019288">
    <property type="term" value="P:isopentenyl diphosphate biosynthetic process, methylerythritol 4-phosphate pathway"/>
    <property type="evidence" value="ECO:0007669"/>
    <property type="project" value="InterPro"/>
</dbReference>
<evidence type="ECO:0000256" key="5">
    <source>
        <dbReference type="ARBA" id="ARBA00023014"/>
    </source>
</evidence>
<keyword evidence="2" id="KW-0004">4Fe-4S</keyword>
<dbReference type="PANTHER" id="PTHR30426:SF0">
    <property type="entry name" value="4-HYDROXY-3-METHYLBUT-2-ENYL DIPHOSPHATE REDUCTASE"/>
    <property type="match status" value="1"/>
</dbReference>
<evidence type="ECO:0000256" key="3">
    <source>
        <dbReference type="ARBA" id="ARBA00022723"/>
    </source>
</evidence>
<dbReference type="InterPro" id="IPR003451">
    <property type="entry name" value="LytB/IspH"/>
</dbReference>
<evidence type="ECO:0000256" key="1">
    <source>
        <dbReference type="ARBA" id="ARBA00001966"/>
    </source>
</evidence>
<organism evidence="6">
    <name type="scientific">marine sediment metagenome</name>
    <dbReference type="NCBI Taxonomy" id="412755"/>
    <lineage>
        <taxon>unclassified sequences</taxon>
        <taxon>metagenomes</taxon>
        <taxon>ecological metagenomes</taxon>
    </lineage>
</organism>
<dbReference type="GO" id="GO:0051745">
    <property type="term" value="F:4-hydroxy-3-methylbut-2-enyl diphosphate reductase activity"/>
    <property type="evidence" value="ECO:0007669"/>
    <property type="project" value="InterPro"/>
</dbReference>
<evidence type="ECO:0000256" key="2">
    <source>
        <dbReference type="ARBA" id="ARBA00022485"/>
    </source>
</evidence>
<name>X0W2F6_9ZZZZ</name>
<dbReference type="Pfam" id="PF02401">
    <property type="entry name" value="LYTB"/>
    <property type="match status" value="1"/>
</dbReference>
<reference evidence="6" key="1">
    <citation type="journal article" date="2014" name="Front. Microbiol.">
        <title>High frequency of phylogenetically diverse reductive dehalogenase-homologous genes in deep subseafloor sedimentary metagenomes.</title>
        <authorList>
            <person name="Kawai M."/>
            <person name="Futagami T."/>
            <person name="Toyoda A."/>
            <person name="Takaki Y."/>
            <person name="Nishi S."/>
            <person name="Hori S."/>
            <person name="Arai W."/>
            <person name="Tsubouchi T."/>
            <person name="Morono Y."/>
            <person name="Uchiyama I."/>
            <person name="Ito T."/>
            <person name="Fujiyama A."/>
            <person name="Inagaki F."/>
            <person name="Takami H."/>
        </authorList>
    </citation>
    <scope>NUCLEOTIDE SEQUENCE</scope>
    <source>
        <strain evidence="6">Expedition CK06-06</strain>
    </source>
</reference>
<dbReference type="AlphaFoldDB" id="X0W2F6"/>
<dbReference type="GO" id="GO:0050992">
    <property type="term" value="P:dimethylallyl diphosphate biosynthetic process"/>
    <property type="evidence" value="ECO:0007669"/>
    <property type="project" value="InterPro"/>
</dbReference>
<sequence length="213" mass="23458">MYSLDEVPENGAVAITAHGAGEEIYKEIKRRNLRLIDTTCSIVRRAQETAATMVKDGFFVLLYGEKDHPEVKGILSWTRGKGEATMSSNAAVPSEAKKLAVISQTTKKRELFAEFAQQITGQYASKLEEIRIVDTTCPETGRRYQAARELAHQVEALFVVGSHSSANTRKLAETCRETKIPTYHIDSAYEVNGEWLTGVSRVGVTAGASTPDY</sequence>
<dbReference type="PANTHER" id="PTHR30426">
    <property type="entry name" value="4-HYDROXY-3-METHYLBUT-2-ENYL DIPHOSPHATE REDUCTASE"/>
    <property type="match status" value="1"/>
</dbReference>
<comment type="cofactor">
    <cofactor evidence="1">
        <name>[4Fe-4S] cluster</name>
        <dbReference type="ChEBI" id="CHEBI:49883"/>
    </cofactor>
</comment>
<dbReference type="GO" id="GO:0051539">
    <property type="term" value="F:4 iron, 4 sulfur cluster binding"/>
    <property type="evidence" value="ECO:0007669"/>
    <property type="project" value="UniProtKB-KW"/>
</dbReference>
<evidence type="ECO:0000256" key="4">
    <source>
        <dbReference type="ARBA" id="ARBA00023004"/>
    </source>
</evidence>
<evidence type="ECO:0008006" key="7">
    <source>
        <dbReference type="Google" id="ProtNLM"/>
    </source>
</evidence>
<keyword evidence="4" id="KW-0408">Iron</keyword>
<protein>
    <recommendedName>
        <fullName evidence="7">4-hydroxy-3-methylbut-2-enyl diphosphate reductase</fullName>
    </recommendedName>
</protein>
<proteinExistence type="predicted"/>
<keyword evidence="5" id="KW-0411">Iron-sulfur</keyword>
<dbReference type="Gene3D" id="3.40.1010.20">
    <property type="entry name" value="4-hydroxy-3-methylbut-2-enyl diphosphate reductase, catalytic domain"/>
    <property type="match status" value="2"/>
</dbReference>
<evidence type="ECO:0000313" key="6">
    <source>
        <dbReference type="EMBL" id="GAG18823.1"/>
    </source>
</evidence>
<dbReference type="CDD" id="cd13944">
    <property type="entry name" value="lytB_ispH"/>
    <property type="match status" value="1"/>
</dbReference>
<keyword evidence="3" id="KW-0479">Metal-binding</keyword>
<accession>X0W2F6</accession>
<dbReference type="EMBL" id="BARS01031498">
    <property type="protein sequence ID" value="GAG18823.1"/>
    <property type="molecule type" value="Genomic_DNA"/>
</dbReference>
<feature type="non-terminal residue" evidence="6">
    <location>
        <position position="213"/>
    </location>
</feature>
<dbReference type="GO" id="GO:0046872">
    <property type="term" value="F:metal ion binding"/>
    <property type="evidence" value="ECO:0007669"/>
    <property type="project" value="UniProtKB-KW"/>
</dbReference>
<comment type="caution">
    <text evidence="6">The sequence shown here is derived from an EMBL/GenBank/DDBJ whole genome shotgun (WGS) entry which is preliminary data.</text>
</comment>